<dbReference type="EMBL" id="KL198008">
    <property type="protein sequence ID" value="KDQ28157.1"/>
    <property type="molecule type" value="Genomic_DNA"/>
</dbReference>
<dbReference type="HOGENOM" id="CLU_180191_1_0_1"/>
<organism evidence="1 2">
    <name type="scientific">Pleurotus ostreatus (strain PC15)</name>
    <name type="common">Oyster mushroom</name>
    <dbReference type="NCBI Taxonomy" id="1137138"/>
    <lineage>
        <taxon>Eukaryota</taxon>
        <taxon>Fungi</taxon>
        <taxon>Dikarya</taxon>
        <taxon>Basidiomycota</taxon>
        <taxon>Agaricomycotina</taxon>
        <taxon>Agaricomycetes</taxon>
        <taxon>Agaricomycetidae</taxon>
        <taxon>Agaricales</taxon>
        <taxon>Pleurotineae</taxon>
        <taxon>Pleurotaceae</taxon>
        <taxon>Pleurotus</taxon>
    </lineage>
</organism>
<accession>A0A067NVJ9</accession>
<sequence>MCNYETEGTKYGCGHYKVTRKLTKRDCGNRYCKFSSRHARPCPHCPTCEQYLGPDFKENVVEVRQEYCTTCHYWYEGEGARPRR</sequence>
<reference evidence="2" key="1">
    <citation type="journal article" date="2014" name="Proc. Natl. Acad. Sci. U.S.A.">
        <title>Extensive sampling of basidiomycete genomes demonstrates inadequacy of the white-rot/brown-rot paradigm for wood decay fungi.</title>
        <authorList>
            <person name="Riley R."/>
            <person name="Salamov A.A."/>
            <person name="Brown D.W."/>
            <person name="Nagy L.G."/>
            <person name="Floudas D."/>
            <person name="Held B.W."/>
            <person name="Levasseur A."/>
            <person name="Lombard V."/>
            <person name="Morin E."/>
            <person name="Otillar R."/>
            <person name="Lindquist E.A."/>
            <person name="Sun H."/>
            <person name="LaButti K.M."/>
            <person name="Schmutz J."/>
            <person name="Jabbour D."/>
            <person name="Luo H."/>
            <person name="Baker S.E."/>
            <person name="Pisabarro A.G."/>
            <person name="Walton J.D."/>
            <person name="Blanchette R.A."/>
            <person name="Henrissat B."/>
            <person name="Martin F."/>
            <person name="Cullen D."/>
            <person name="Hibbett D.S."/>
            <person name="Grigoriev I.V."/>
        </authorList>
    </citation>
    <scope>NUCLEOTIDE SEQUENCE [LARGE SCALE GENOMIC DNA]</scope>
    <source>
        <strain evidence="2">PC15</strain>
    </source>
</reference>
<evidence type="ECO:0000313" key="2">
    <source>
        <dbReference type="Proteomes" id="UP000027073"/>
    </source>
</evidence>
<name>A0A067NVJ9_PLEO1</name>
<dbReference type="InParanoid" id="A0A067NVJ9"/>
<dbReference type="OrthoDB" id="2840428at2759"/>
<protein>
    <submittedName>
        <fullName evidence="1">Uncharacterized protein</fullName>
    </submittedName>
</protein>
<evidence type="ECO:0000313" key="1">
    <source>
        <dbReference type="EMBL" id="KDQ28157.1"/>
    </source>
</evidence>
<dbReference type="Proteomes" id="UP000027073">
    <property type="component" value="Unassembled WGS sequence"/>
</dbReference>
<gene>
    <name evidence="1" type="ORF">PLEOSDRAFT_1071430</name>
</gene>
<dbReference type="AlphaFoldDB" id="A0A067NVJ9"/>
<dbReference type="VEuPathDB" id="FungiDB:PLEOSDRAFT_1071430"/>
<proteinExistence type="predicted"/>